<organism evidence="1 2">
    <name type="scientific">Metabacillus sediminilitoris</name>
    <dbReference type="NCBI Taxonomy" id="2567941"/>
    <lineage>
        <taxon>Bacteria</taxon>
        <taxon>Bacillati</taxon>
        <taxon>Bacillota</taxon>
        <taxon>Bacilli</taxon>
        <taxon>Bacillales</taxon>
        <taxon>Bacillaceae</taxon>
        <taxon>Metabacillus</taxon>
    </lineage>
</organism>
<accession>A0A4S4BT94</accession>
<evidence type="ECO:0000313" key="2">
    <source>
        <dbReference type="Proteomes" id="UP000310334"/>
    </source>
</evidence>
<protein>
    <submittedName>
        <fullName evidence="1">Uncharacterized protein</fullName>
    </submittedName>
</protein>
<sequence>MKKFLISFGGFLILLGTGGIINHISMAMKAVKEEQEMYGGSIHLMVIQMTGSTIGPYISCIIGGGIIIAIAFFLSEYQKRSELTSELIQVLSQQRSSHHVPNKSETSTLQEISNEIDATVSSSKSKIKSQIDISANQDNERYYWKG</sequence>
<dbReference type="AlphaFoldDB" id="A0A4S4BT94"/>
<name>A0A4S4BT94_9BACI</name>
<dbReference type="EMBL" id="SSNT01000012">
    <property type="protein sequence ID" value="THF78116.1"/>
    <property type="molecule type" value="Genomic_DNA"/>
</dbReference>
<dbReference type="RefSeq" id="WP_136355728.1">
    <property type="nucleotide sequence ID" value="NZ_CP046266.1"/>
</dbReference>
<gene>
    <name evidence="1" type="ORF">E6W99_16265</name>
</gene>
<dbReference type="OrthoDB" id="2891820at2"/>
<proteinExistence type="predicted"/>
<evidence type="ECO:0000313" key="1">
    <source>
        <dbReference type="EMBL" id="THF78116.1"/>
    </source>
</evidence>
<reference evidence="1 2" key="1">
    <citation type="submission" date="2019-04" db="EMBL/GenBank/DDBJ databases">
        <title>Bacillus sediminilitoris sp. nov., isolated from a tidal flat sediment on the East China Sea.</title>
        <authorList>
            <person name="Wei Y."/>
            <person name="Mao H."/>
            <person name="Fang J."/>
        </authorList>
    </citation>
    <scope>NUCLEOTIDE SEQUENCE [LARGE SCALE GENOMIC DNA]</scope>
    <source>
        <strain evidence="1 2">DSL-17</strain>
    </source>
</reference>
<comment type="caution">
    <text evidence="1">The sequence shown here is derived from an EMBL/GenBank/DDBJ whole genome shotgun (WGS) entry which is preliminary data.</text>
</comment>
<keyword evidence="2" id="KW-1185">Reference proteome</keyword>
<dbReference type="Proteomes" id="UP000310334">
    <property type="component" value="Unassembled WGS sequence"/>
</dbReference>